<keyword evidence="2" id="KW-1185">Reference proteome</keyword>
<dbReference type="RefSeq" id="WP_305992756.1">
    <property type="nucleotide sequence ID" value="NZ_JAVAMP010000008.1"/>
</dbReference>
<proteinExistence type="predicted"/>
<dbReference type="InterPro" id="IPR029068">
    <property type="entry name" value="Glyas_Bleomycin-R_OHBP_Dase"/>
</dbReference>
<accession>A0ABT9J361</accession>
<dbReference type="Gene3D" id="3.10.180.10">
    <property type="entry name" value="2,3-Dihydroxybiphenyl 1,2-Dioxygenase, domain 1"/>
    <property type="match status" value="1"/>
</dbReference>
<name>A0ABT9J361_9BACL</name>
<dbReference type="CDD" id="cd06587">
    <property type="entry name" value="VOC"/>
    <property type="match status" value="1"/>
</dbReference>
<sequence>MKSPIHNQMSTVFIHVTDLVRSVKWYCQLLDQEFNEEQISLPVYNLNIEGVTGLTLDAGPEDELKEIHPSMYPLFNLHTNDIQESYLFVKKLNYSIQSDIVYFDDFSCFNIADPDSHVIMICTG</sequence>
<dbReference type="Proteomes" id="UP001231941">
    <property type="component" value="Unassembled WGS sequence"/>
</dbReference>
<protein>
    <submittedName>
        <fullName evidence="1">VOC family protein</fullName>
    </submittedName>
</protein>
<gene>
    <name evidence="1" type="ORF">Q5Y73_15155</name>
</gene>
<reference evidence="1 2" key="1">
    <citation type="submission" date="2023-08" db="EMBL/GenBank/DDBJ databases">
        <authorList>
            <person name="Park J.-S."/>
        </authorList>
    </citation>
    <scope>NUCLEOTIDE SEQUENCE [LARGE SCALE GENOMIC DNA]</scope>
    <source>
        <strain evidence="1 2">2205SS18-9</strain>
    </source>
</reference>
<evidence type="ECO:0000313" key="1">
    <source>
        <dbReference type="EMBL" id="MDP5275445.1"/>
    </source>
</evidence>
<evidence type="ECO:0000313" key="2">
    <source>
        <dbReference type="Proteomes" id="UP001231941"/>
    </source>
</evidence>
<dbReference type="EMBL" id="JAVAMP010000008">
    <property type="protein sequence ID" value="MDP5275445.1"/>
    <property type="molecule type" value="Genomic_DNA"/>
</dbReference>
<organism evidence="1 2">
    <name type="scientific">Chengkuizengella axinellae</name>
    <dbReference type="NCBI Taxonomy" id="3064388"/>
    <lineage>
        <taxon>Bacteria</taxon>
        <taxon>Bacillati</taxon>
        <taxon>Bacillota</taxon>
        <taxon>Bacilli</taxon>
        <taxon>Bacillales</taxon>
        <taxon>Paenibacillaceae</taxon>
        <taxon>Chengkuizengella</taxon>
    </lineage>
</organism>
<comment type="caution">
    <text evidence="1">The sequence shown here is derived from an EMBL/GenBank/DDBJ whole genome shotgun (WGS) entry which is preliminary data.</text>
</comment>
<dbReference type="SUPFAM" id="SSF54593">
    <property type="entry name" value="Glyoxalase/Bleomycin resistance protein/Dihydroxybiphenyl dioxygenase"/>
    <property type="match status" value="1"/>
</dbReference>